<dbReference type="RefSeq" id="WP_330485800.1">
    <property type="nucleotide sequence ID" value="NZ_JAZBJZ010000128.1"/>
</dbReference>
<dbReference type="PANTHER" id="PTHR12697:SF5">
    <property type="entry name" value="DEOXYHYPUSINE HYDROXYLASE"/>
    <property type="match status" value="1"/>
</dbReference>
<dbReference type="GO" id="GO:0016491">
    <property type="term" value="F:oxidoreductase activity"/>
    <property type="evidence" value="ECO:0007669"/>
    <property type="project" value="TreeGrafter"/>
</dbReference>
<dbReference type="GO" id="GO:0030089">
    <property type="term" value="C:phycobilisome"/>
    <property type="evidence" value="ECO:0007669"/>
    <property type="project" value="UniProtKB-KW"/>
</dbReference>
<keyword evidence="2" id="KW-0605">Phycobilisome</keyword>
<evidence type="ECO:0000256" key="3">
    <source>
        <dbReference type="SAM" id="MobiDB-lite"/>
    </source>
</evidence>
<organism evidence="4 5">
    <name type="scientific">Tumidithrix elongata BACA0141</name>
    <dbReference type="NCBI Taxonomy" id="2716417"/>
    <lineage>
        <taxon>Bacteria</taxon>
        <taxon>Bacillati</taxon>
        <taxon>Cyanobacteriota</taxon>
        <taxon>Cyanophyceae</taxon>
        <taxon>Pseudanabaenales</taxon>
        <taxon>Pseudanabaenaceae</taxon>
        <taxon>Tumidithrix</taxon>
        <taxon>Tumidithrix elongata</taxon>
    </lineage>
</organism>
<dbReference type="Pfam" id="PF13646">
    <property type="entry name" value="HEAT_2"/>
    <property type="match status" value="2"/>
</dbReference>
<gene>
    <name evidence="4" type="ORF">V2H45_21720</name>
</gene>
<keyword evidence="5" id="KW-1185">Reference proteome</keyword>
<dbReference type="InterPro" id="IPR004155">
    <property type="entry name" value="PBS_lyase_HEAT"/>
</dbReference>
<evidence type="ECO:0000313" key="5">
    <source>
        <dbReference type="Proteomes" id="UP001333818"/>
    </source>
</evidence>
<evidence type="ECO:0000256" key="2">
    <source>
        <dbReference type="ARBA" id="ARBA00022738"/>
    </source>
</evidence>
<dbReference type="Gene3D" id="1.25.10.10">
    <property type="entry name" value="Leucine-rich Repeat Variant"/>
    <property type="match status" value="3"/>
</dbReference>
<keyword evidence="1" id="KW-0042">Antenna complex</keyword>
<dbReference type="PANTHER" id="PTHR12697">
    <property type="entry name" value="PBS LYASE HEAT-LIKE PROTEIN"/>
    <property type="match status" value="1"/>
</dbReference>
<dbReference type="AlphaFoldDB" id="A0AAW9Q791"/>
<dbReference type="SMART" id="SM00567">
    <property type="entry name" value="EZ_HEAT"/>
    <property type="match status" value="9"/>
</dbReference>
<dbReference type="InterPro" id="IPR000225">
    <property type="entry name" value="Armadillo"/>
</dbReference>
<reference evidence="4" key="1">
    <citation type="submission" date="2024-01" db="EMBL/GenBank/DDBJ databases">
        <title>Bank of Algae and Cyanobacteria of the Azores (BACA) strain genomes.</title>
        <authorList>
            <person name="Luz R."/>
            <person name="Cordeiro R."/>
            <person name="Fonseca A."/>
            <person name="Goncalves V."/>
        </authorList>
    </citation>
    <scope>NUCLEOTIDE SEQUENCE</scope>
    <source>
        <strain evidence="4">BACA0141</strain>
    </source>
</reference>
<accession>A0AAW9Q791</accession>
<dbReference type="SUPFAM" id="SSF48371">
    <property type="entry name" value="ARM repeat"/>
    <property type="match status" value="2"/>
</dbReference>
<comment type="caution">
    <text evidence="4">The sequence shown here is derived from an EMBL/GenBank/DDBJ whole genome shotgun (WGS) entry which is preliminary data.</text>
</comment>
<feature type="region of interest" description="Disordered" evidence="3">
    <location>
        <begin position="1"/>
        <end position="39"/>
    </location>
</feature>
<dbReference type="InterPro" id="IPR011989">
    <property type="entry name" value="ARM-like"/>
</dbReference>
<proteinExistence type="predicted"/>
<dbReference type="EMBL" id="JAZBJZ010000128">
    <property type="protein sequence ID" value="MEE3719365.1"/>
    <property type="molecule type" value="Genomic_DNA"/>
</dbReference>
<sequence length="392" mass="42461">MDEPELKPVNPERKFAPPRLDDYRIPPQPKSNIDDRSPINQSAPEIGGVAALLTEFDTASRSDLFSQALQKLIRCRSDIVPDLLNRLKSDDLSLAKKAAIALGYIRSPRAISPLIAAAQNPHRQIYPQATSALAWIGSSEAISALIQMLQHPSVHVQAAAAKALHKGNLPAVSPLVDVLKHGDDLVKIQAAHSLGQISSPLAVPALIDALSSPTQSLRFEAAWALGQIRSPLAAIPLATRLTDSDISVQSQAVQALKNIGGDRVIAAISEMLNNSSSHTRSVAARTLGQMGMDEVIPLLVDRLRNDDFPYVRCDAAIALGEIGTYEAVFHLSQAIKDNDRVVRNAVVRALRQINSPDAQEVLKTLNQTISVPQYSMANRDQFTDDSDFTVLQ</sequence>
<name>A0AAW9Q791_9CYAN</name>
<evidence type="ECO:0000256" key="1">
    <source>
        <dbReference type="ARBA" id="ARBA00022549"/>
    </source>
</evidence>
<evidence type="ECO:0000313" key="4">
    <source>
        <dbReference type="EMBL" id="MEE3719365.1"/>
    </source>
</evidence>
<protein>
    <submittedName>
        <fullName evidence="4">HEAT repeat domain-containing protein</fullName>
    </submittedName>
</protein>
<dbReference type="InterPro" id="IPR016024">
    <property type="entry name" value="ARM-type_fold"/>
</dbReference>
<dbReference type="Proteomes" id="UP001333818">
    <property type="component" value="Unassembled WGS sequence"/>
</dbReference>
<feature type="compositionally biased region" description="Basic and acidic residues" evidence="3">
    <location>
        <begin position="1"/>
        <end position="24"/>
    </location>
</feature>
<dbReference type="Pfam" id="PF00514">
    <property type="entry name" value="Arm"/>
    <property type="match status" value="1"/>
</dbReference>